<feature type="compositionally biased region" description="Basic and acidic residues" evidence="1">
    <location>
        <begin position="23"/>
        <end position="33"/>
    </location>
</feature>
<keyword evidence="3" id="KW-1185">Reference proteome</keyword>
<dbReference type="EMBL" id="JAIWYP010000003">
    <property type="protein sequence ID" value="KAH3854682.1"/>
    <property type="molecule type" value="Genomic_DNA"/>
</dbReference>
<evidence type="ECO:0000313" key="3">
    <source>
        <dbReference type="Proteomes" id="UP000828390"/>
    </source>
</evidence>
<reference evidence="2" key="2">
    <citation type="submission" date="2020-11" db="EMBL/GenBank/DDBJ databases">
        <authorList>
            <person name="McCartney M.A."/>
            <person name="Auch B."/>
            <person name="Kono T."/>
            <person name="Mallez S."/>
            <person name="Becker A."/>
            <person name="Gohl D.M."/>
            <person name="Silverstein K.A.T."/>
            <person name="Koren S."/>
            <person name="Bechman K.B."/>
            <person name="Herman A."/>
            <person name="Abrahante J.E."/>
            <person name="Garbe J."/>
        </authorList>
    </citation>
    <scope>NUCLEOTIDE SEQUENCE</scope>
    <source>
        <strain evidence="2">Duluth1</strain>
        <tissue evidence="2">Whole animal</tissue>
    </source>
</reference>
<reference evidence="2" key="1">
    <citation type="journal article" date="2019" name="bioRxiv">
        <title>The Genome of the Zebra Mussel, Dreissena polymorpha: A Resource for Invasive Species Research.</title>
        <authorList>
            <person name="McCartney M.A."/>
            <person name="Auch B."/>
            <person name="Kono T."/>
            <person name="Mallez S."/>
            <person name="Zhang Y."/>
            <person name="Obille A."/>
            <person name="Becker A."/>
            <person name="Abrahante J.E."/>
            <person name="Garbe J."/>
            <person name="Badalamenti J.P."/>
            <person name="Herman A."/>
            <person name="Mangelson H."/>
            <person name="Liachko I."/>
            <person name="Sullivan S."/>
            <person name="Sone E.D."/>
            <person name="Koren S."/>
            <person name="Silverstein K.A.T."/>
            <person name="Beckman K.B."/>
            <person name="Gohl D.M."/>
        </authorList>
    </citation>
    <scope>NUCLEOTIDE SEQUENCE</scope>
    <source>
        <strain evidence="2">Duluth1</strain>
        <tissue evidence="2">Whole animal</tissue>
    </source>
</reference>
<feature type="compositionally biased region" description="Polar residues" evidence="1">
    <location>
        <begin position="1"/>
        <end position="14"/>
    </location>
</feature>
<gene>
    <name evidence="2" type="ORF">DPMN_097230</name>
</gene>
<comment type="caution">
    <text evidence="2">The sequence shown here is derived from an EMBL/GenBank/DDBJ whole genome shotgun (WGS) entry which is preliminary data.</text>
</comment>
<accession>A0A9D4LCK7</accession>
<feature type="region of interest" description="Disordered" evidence="1">
    <location>
        <begin position="1"/>
        <end position="44"/>
    </location>
</feature>
<organism evidence="2 3">
    <name type="scientific">Dreissena polymorpha</name>
    <name type="common">Zebra mussel</name>
    <name type="synonym">Mytilus polymorpha</name>
    <dbReference type="NCBI Taxonomy" id="45954"/>
    <lineage>
        <taxon>Eukaryota</taxon>
        <taxon>Metazoa</taxon>
        <taxon>Spiralia</taxon>
        <taxon>Lophotrochozoa</taxon>
        <taxon>Mollusca</taxon>
        <taxon>Bivalvia</taxon>
        <taxon>Autobranchia</taxon>
        <taxon>Heteroconchia</taxon>
        <taxon>Euheterodonta</taxon>
        <taxon>Imparidentia</taxon>
        <taxon>Neoheterodontei</taxon>
        <taxon>Myida</taxon>
        <taxon>Dreissenoidea</taxon>
        <taxon>Dreissenidae</taxon>
        <taxon>Dreissena</taxon>
    </lineage>
</organism>
<dbReference type="Proteomes" id="UP000828390">
    <property type="component" value="Unassembled WGS sequence"/>
</dbReference>
<sequence>MSRPSGNQQETPTLHATMPVSLPDKRGTCRRIPDSLQAPAGDLRKSATVPDSLLDLRAPARDSQTVFNGAKTVRAHEGDL</sequence>
<dbReference type="AlphaFoldDB" id="A0A9D4LCK7"/>
<name>A0A9D4LCK7_DREPO</name>
<proteinExistence type="predicted"/>
<evidence type="ECO:0000313" key="2">
    <source>
        <dbReference type="EMBL" id="KAH3854682.1"/>
    </source>
</evidence>
<protein>
    <submittedName>
        <fullName evidence="2">Uncharacterized protein</fullName>
    </submittedName>
</protein>
<evidence type="ECO:0000256" key="1">
    <source>
        <dbReference type="SAM" id="MobiDB-lite"/>
    </source>
</evidence>